<comment type="caution">
    <text evidence="2">The sequence shown here is derived from an EMBL/GenBank/DDBJ whole genome shotgun (WGS) entry which is preliminary data.</text>
</comment>
<dbReference type="PROSITE" id="PS51257">
    <property type="entry name" value="PROKAR_LIPOPROTEIN"/>
    <property type="match status" value="1"/>
</dbReference>
<dbReference type="RefSeq" id="WP_241550724.1">
    <property type="nucleotide sequence ID" value="NZ_JANCNS010000001.1"/>
</dbReference>
<name>A0A9X2KVH8_9FLAO</name>
<evidence type="ECO:0000313" key="3">
    <source>
        <dbReference type="Proteomes" id="UP001155280"/>
    </source>
</evidence>
<sequence length="185" mass="20893">MRPVFAISLIIIFLLSCDEMAPPLGEDELLMSQNANIQPRLLYGSWQISAMQANIPVDLDGDGSSNTNLLLETDCYDDMRIDFFENNGFFSINAQMDFAAGPGDDEFACLNNREDSGTWEINRDELFLYIVIGNILYTDSKTIKLSGNRFSFEVTKEESEIYVNDPGNTLVSDIQIVELEYSRVE</sequence>
<evidence type="ECO:0000259" key="1">
    <source>
        <dbReference type="Pfam" id="PF13648"/>
    </source>
</evidence>
<gene>
    <name evidence="2" type="ORF">MKO06_02295</name>
</gene>
<dbReference type="EMBL" id="JANCNS010000001">
    <property type="protein sequence ID" value="MCP9198720.1"/>
    <property type="molecule type" value="Genomic_DNA"/>
</dbReference>
<evidence type="ECO:0000313" key="2">
    <source>
        <dbReference type="EMBL" id="MCP9198720.1"/>
    </source>
</evidence>
<accession>A0A9X2KVH8</accession>
<reference evidence="2" key="1">
    <citation type="submission" date="2022-07" db="EMBL/GenBank/DDBJ databases">
        <title>Gramela sediminis sp. nov., isolated from deep-sea sediment of the Indian Ocean.</title>
        <authorList>
            <person name="Shi H."/>
        </authorList>
    </citation>
    <scope>NUCLEOTIDE SEQUENCE</scope>
    <source>
        <strain evidence="2">GC03-9</strain>
    </source>
</reference>
<organism evidence="2 3">
    <name type="scientific">Christiangramia oceanisediminis</name>
    <dbReference type="NCBI Taxonomy" id="2920386"/>
    <lineage>
        <taxon>Bacteria</taxon>
        <taxon>Pseudomonadati</taxon>
        <taxon>Bacteroidota</taxon>
        <taxon>Flavobacteriia</taxon>
        <taxon>Flavobacteriales</taxon>
        <taxon>Flavobacteriaceae</taxon>
        <taxon>Christiangramia</taxon>
    </lineage>
</organism>
<dbReference type="Proteomes" id="UP001155280">
    <property type="component" value="Unassembled WGS sequence"/>
</dbReference>
<feature type="domain" description="Lipocalin-like" evidence="1">
    <location>
        <begin position="42"/>
        <end position="152"/>
    </location>
</feature>
<protein>
    <submittedName>
        <fullName evidence="2">Lipocalin family protein</fullName>
    </submittedName>
</protein>
<dbReference type="Pfam" id="PF13648">
    <property type="entry name" value="Lipocalin_4"/>
    <property type="match status" value="1"/>
</dbReference>
<proteinExistence type="predicted"/>
<dbReference type="InterPro" id="IPR024311">
    <property type="entry name" value="Lipocalin-like"/>
</dbReference>
<dbReference type="AlphaFoldDB" id="A0A9X2KVH8"/>
<keyword evidence="3" id="KW-1185">Reference proteome</keyword>